<protein>
    <submittedName>
        <fullName evidence="1">Uncharacterized protein</fullName>
    </submittedName>
</protein>
<dbReference type="RefSeq" id="WP_171778953.1">
    <property type="nucleotide sequence ID" value="NZ_CP045273.1"/>
</dbReference>
<evidence type="ECO:0000313" key="2">
    <source>
        <dbReference type="Proteomes" id="UP000501076"/>
    </source>
</evidence>
<dbReference type="EMBL" id="CP045273">
    <property type="protein sequence ID" value="QJX80953.1"/>
    <property type="molecule type" value="Genomic_DNA"/>
</dbReference>
<dbReference type="Proteomes" id="UP000501076">
    <property type="component" value="Plasmid pFDU301A"/>
</dbReference>
<proteinExistence type="predicted"/>
<reference evidence="1 2" key="1">
    <citation type="submission" date="2019-10" db="EMBL/GenBank/DDBJ databases">
        <title>Complete genome sequences for adaption low water activity.</title>
        <authorList>
            <person name="Zhao L."/>
            <person name="Zhong J."/>
        </authorList>
    </citation>
    <scope>NUCLEOTIDE SEQUENCE [LARGE SCALE GENOMIC DNA]</scope>
    <source>
        <strain evidence="1 2">FDU301</strain>
        <plasmid evidence="2">pfdu301a</plasmid>
    </source>
</reference>
<name>A0A6M6E1K5_PRIMG</name>
<organism evidence="1 2">
    <name type="scientific">Priestia megaterium</name>
    <name type="common">Bacillus megaterium</name>
    <dbReference type="NCBI Taxonomy" id="1404"/>
    <lineage>
        <taxon>Bacteria</taxon>
        <taxon>Bacillati</taxon>
        <taxon>Bacillota</taxon>
        <taxon>Bacilli</taxon>
        <taxon>Bacillales</taxon>
        <taxon>Bacillaceae</taxon>
        <taxon>Priestia</taxon>
    </lineage>
</organism>
<sequence>MGRKVRRLNYNFYEMDKYAKAVGKKLIELSDEEREPFVTGSMPFNHCCLRMLEYSDCYVCGTKTPWLDRKHGIYLCDEVCMKIADCKYESGEKFNI</sequence>
<dbReference type="AlphaFoldDB" id="A0A6M6E1K5"/>
<keyword evidence="1" id="KW-0614">Plasmid</keyword>
<accession>A0A6M6E1K5</accession>
<gene>
    <name evidence="1" type="ORF">FDZ14_33220</name>
</gene>
<evidence type="ECO:0000313" key="1">
    <source>
        <dbReference type="EMBL" id="QJX80953.1"/>
    </source>
</evidence>
<geneLocation type="plasmid" evidence="2">
    <name>pfdu301a</name>
</geneLocation>